<evidence type="ECO:0000313" key="3">
    <source>
        <dbReference type="Proteomes" id="UP000053105"/>
    </source>
</evidence>
<feature type="region of interest" description="Disordered" evidence="1">
    <location>
        <begin position="235"/>
        <end position="258"/>
    </location>
</feature>
<dbReference type="EMBL" id="KQ435800">
    <property type="protein sequence ID" value="KOX73281.1"/>
    <property type="molecule type" value="Genomic_DNA"/>
</dbReference>
<dbReference type="AlphaFoldDB" id="A0A0N0BFG2"/>
<evidence type="ECO:0000313" key="2">
    <source>
        <dbReference type="EMBL" id="KOX73281.1"/>
    </source>
</evidence>
<keyword evidence="3" id="KW-1185">Reference proteome</keyword>
<sequence>MKFLDGKDRFVQISRMKDLSGWEKNSVVIIGGISYETPKLRDSQAGRGGCFPSFRVDRSHVNIAHLVVCNAKHTLVGSGTDDGLSRQGAVIKDRRNWVKYGGVRGKKQSNLKIPGIHPERYEQKRANLAENRTKSDRKEARRASSITLAESEKKRAGEKTYIWHPRMRRGGGRRRVGEGETEYHEKLLSEEVKQGLYKALFLINVKSLDASMFSFSTNHDFEGMEEIITSKCSQPPIGSLLNSSTTSGSENDKRNRPLKKDFIESKTTVFSEMERAASYTQSTLAAPLFPGMNRLANKRETRKAANGTCATQLRPKLLLFFPGKDASGPCNPLTKAVVAWPAVVATGVRMQTARSVELCLWATEFTARRVKSIRVVRKTRHNYPRSAVEYVKSIEN</sequence>
<name>A0A0N0BFG2_9HYME</name>
<feature type="compositionally biased region" description="Low complexity" evidence="1">
    <location>
        <begin position="238"/>
        <end position="249"/>
    </location>
</feature>
<gene>
    <name evidence="2" type="ORF">WN51_01138</name>
</gene>
<organism evidence="2 3">
    <name type="scientific">Melipona quadrifasciata</name>
    <dbReference type="NCBI Taxonomy" id="166423"/>
    <lineage>
        <taxon>Eukaryota</taxon>
        <taxon>Metazoa</taxon>
        <taxon>Ecdysozoa</taxon>
        <taxon>Arthropoda</taxon>
        <taxon>Hexapoda</taxon>
        <taxon>Insecta</taxon>
        <taxon>Pterygota</taxon>
        <taxon>Neoptera</taxon>
        <taxon>Endopterygota</taxon>
        <taxon>Hymenoptera</taxon>
        <taxon>Apocrita</taxon>
        <taxon>Aculeata</taxon>
        <taxon>Apoidea</taxon>
        <taxon>Anthophila</taxon>
        <taxon>Apidae</taxon>
        <taxon>Melipona</taxon>
    </lineage>
</organism>
<reference evidence="2 3" key="1">
    <citation type="submission" date="2015-07" db="EMBL/GenBank/DDBJ databases">
        <title>The genome of Melipona quadrifasciata.</title>
        <authorList>
            <person name="Pan H."/>
            <person name="Kapheim K."/>
        </authorList>
    </citation>
    <scope>NUCLEOTIDE SEQUENCE [LARGE SCALE GENOMIC DNA]</scope>
    <source>
        <strain evidence="2">0111107301</strain>
        <tissue evidence="2">Whole body</tissue>
    </source>
</reference>
<protein>
    <submittedName>
        <fullName evidence="2">Uncharacterized protein</fullName>
    </submittedName>
</protein>
<accession>A0A0N0BFG2</accession>
<feature type="region of interest" description="Disordered" evidence="1">
    <location>
        <begin position="128"/>
        <end position="153"/>
    </location>
</feature>
<proteinExistence type="predicted"/>
<dbReference type="Proteomes" id="UP000053105">
    <property type="component" value="Unassembled WGS sequence"/>
</dbReference>
<feature type="compositionally biased region" description="Basic and acidic residues" evidence="1">
    <location>
        <begin position="128"/>
        <end position="142"/>
    </location>
</feature>
<evidence type="ECO:0000256" key="1">
    <source>
        <dbReference type="SAM" id="MobiDB-lite"/>
    </source>
</evidence>